<dbReference type="KEGG" id="nsl:BOX37_13775"/>
<name>A0A1J0VS33_9NOCA</name>
<organism evidence="1 2">
    <name type="scientific">Nocardia mangyaensis</name>
    <dbReference type="NCBI Taxonomy" id="2213200"/>
    <lineage>
        <taxon>Bacteria</taxon>
        <taxon>Bacillati</taxon>
        <taxon>Actinomycetota</taxon>
        <taxon>Actinomycetes</taxon>
        <taxon>Mycobacteriales</taxon>
        <taxon>Nocardiaceae</taxon>
        <taxon>Nocardia</taxon>
    </lineage>
</organism>
<keyword evidence="2" id="KW-1185">Reference proteome</keyword>
<evidence type="ECO:0000313" key="2">
    <source>
        <dbReference type="Proteomes" id="UP000183810"/>
    </source>
</evidence>
<sequence length="69" mass="7581">MEQSDYKSTATNGRTGRDHSTALFPDGCRSFQVCDHVPTLSELVTTLEAMCEAGWITTAIERSDEREGA</sequence>
<dbReference type="AlphaFoldDB" id="A0A1J0VS33"/>
<accession>A0A1J0VS33</accession>
<gene>
    <name evidence="1" type="ORF">BOX37_13775</name>
</gene>
<dbReference type="Proteomes" id="UP000183810">
    <property type="component" value="Chromosome"/>
</dbReference>
<proteinExistence type="predicted"/>
<protein>
    <submittedName>
        <fullName evidence="1">Uncharacterized protein</fullName>
    </submittedName>
</protein>
<dbReference type="RefSeq" id="WP_071928021.1">
    <property type="nucleotide sequence ID" value="NZ_CP018082.1"/>
</dbReference>
<reference evidence="1" key="1">
    <citation type="submission" date="2016-11" db="EMBL/GenBank/DDBJ databases">
        <authorList>
            <person name="Jaros S."/>
            <person name="Januszkiewicz K."/>
            <person name="Wedrychowicz H."/>
        </authorList>
    </citation>
    <scope>NUCLEOTIDE SEQUENCE [LARGE SCALE GENOMIC DNA]</scope>
    <source>
        <strain evidence="1">Y48</strain>
    </source>
</reference>
<evidence type="ECO:0000313" key="1">
    <source>
        <dbReference type="EMBL" id="APE34837.1"/>
    </source>
</evidence>
<dbReference type="EMBL" id="CP018082">
    <property type="protein sequence ID" value="APE34837.1"/>
    <property type="molecule type" value="Genomic_DNA"/>
</dbReference>